<dbReference type="Gene3D" id="1.25.10.10">
    <property type="entry name" value="Leucine-rich Repeat Variant"/>
    <property type="match status" value="1"/>
</dbReference>
<protein>
    <submittedName>
        <fullName evidence="5">Uncharacterized protein</fullName>
    </submittedName>
</protein>
<evidence type="ECO:0000256" key="3">
    <source>
        <dbReference type="PROSITE-ProRule" id="PRU00023"/>
    </source>
</evidence>
<feature type="repeat" description="ANK" evidence="3">
    <location>
        <begin position="200"/>
        <end position="224"/>
    </location>
</feature>
<dbReference type="InterPro" id="IPR011989">
    <property type="entry name" value="ARM-like"/>
</dbReference>
<dbReference type="SMART" id="SM00248">
    <property type="entry name" value="ANK"/>
    <property type="match status" value="3"/>
</dbReference>
<dbReference type="Pfam" id="PF12796">
    <property type="entry name" value="Ank_2"/>
    <property type="match status" value="1"/>
</dbReference>
<dbReference type="InterPro" id="IPR036770">
    <property type="entry name" value="Ankyrin_rpt-contain_sf"/>
</dbReference>
<keyword evidence="6" id="KW-1185">Reference proteome</keyword>
<evidence type="ECO:0000313" key="6">
    <source>
        <dbReference type="Proteomes" id="UP001530400"/>
    </source>
</evidence>
<dbReference type="Gene3D" id="1.25.40.20">
    <property type="entry name" value="Ankyrin repeat-containing domain"/>
    <property type="match status" value="1"/>
</dbReference>
<dbReference type="InterPro" id="IPR002110">
    <property type="entry name" value="Ankyrin_rpt"/>
</dbReference>
<dbReference type="PROSITE" id="PS50297">
    <property type="entry name" value="ANK_REP_REGION"/>
    <property type="match status" value="1"/>
</dbReference>
<feature type="compositionally biased region" description="Polar residues" evidence="4">
    <location>
        <begin position="603"/>
        <end position="612"/>
    </location>
</feature>
<keyword evidence="1" id="KW-0677">Repeat</keyword>
<dbReference type="SUPFAM" id="SSF48403">
    <property type="entry name" value="Ankyrin repeat"/>
    <property type="match status" value="1"/>
</dbReference>
<feature type="compositionally biased region" description="Acidic residues" evidence="4">
    <location>
        <begin position="125"/>
        <end position="136"/>
    </location>
</feature>
<feature type="compositionally biased region" description="Low complexity" evidence="4">
    <location>
        <begin position="14"/>
        <end position="29"/>
    </location>
</feature>
<evidence type="ECO:0000256" key="2">
    <source>
        <dbReference type="ARBA" id="ARBA00023043"/>
    </source>
</evidence>
<dbReference type="PANTHER" id="PTHR24153:SF8">
    <property type="entry name" value="FORKED, ISOFORM F"/>
    <property type="match status" value="1"/>
</dbReference>
<feature type="region of interest" description="Disordered" evidence="4">
    <location>
        <begin position="92"/>
        <end position="136"/>
    </location>
</feature>
<feature type="region of interest" description="Disordered" evidence="4">
    <location>
        <begin position="1"/>
        <end position="62"/>
    </location>
</feature>
<keyword evidence="2 3" id="KW-0040">ANK repeat</keyword>
<feature type="compositionally biased region" description="Acidic residues" evidence="4">
    <location>
        <begin position="474"/>
        <end position="484"/>
    </location>
</feature>
<evidence type="ECO:0000256" key="1">
    <source>
        <dbReference type="ARBA" id="ARBA00022737"/>
    </source>
</evidence>
<dbReference type="InterPro" id="IPR016024">
    <property type="entry name" value="ARM-type_fold"/>
</dbReference>
<dbReference type="InterPro" id="IPR052420">
    <property type="entry name" value="Espin/Espin-like"/>
</dbReference>
<evidence type="ECO:0000256" key="4">
    <source>
        <dbReference type="SAM" id="MobiDB-lite"/>
    </source>
</evidence>
<dbReference type="AlphaFoldDB" id="A0ABD3Q1Z8"/>
<dbReference type="PROSITE" id="PS50088">
    <property type="entry name" value="ANK_REPEAT"/>
    <property type="match status" value="1"/>
</dbReference>
<dbReference type="Proteomes" id="UP001530400">
    <property type="component" value="Unassembled WGS sequence"/>
</dbReference>
<dbReference type="EMBL" id="JALLPJ020000365">
    <property type="protein sequence ID" value="KAL3794238.1"/>
    <property type="molecule type" value="Genomic_DNA"/>
</dbReference>
<sequence>MGAIESTMRWTPYGPNTTTPTSPGNSTSNLSPQSHDGYVDDEEDDFYDAANSSSVNNNNNSGVLMGVNAPPLYDACLIGRWEEVLTICGEGSSGTATSNTDASHDTEPTSCSSSHSPGFGWHHDEEEEDRVEGEDDAHEERMMYNRVNSSNNTASLQTGYTDRRRNTPLHLACRRQPPPEVIKALLNHSPCEAVSARTADGLTPLHFAAYCGAGSEVVSLLVDRMRSDAAVGRAMRLTGVGREDMMAEAPGGNNNNNNSRWRAPSDDSLTQLQQNLPPTRLLDRRRRTPLHCACTGFRTPTRPSIVRKLLSVDPASAVLPDERGRTPLSLLFDDYAEEVMEALEEDVSRAMAVRRIEKGGELYECWKMLRVLLQAAYLGNVSKEDEEEEDGNKPSLGDVVSDVKLVGIPQDRPIQMHATSAEVNVMEVYDQKKFSMVHAAASVWECPPPLAKLVLKCLCGGDGYSTGNFIEVEENAEDEDEPAEWDPNMDRSTKTDSSNLYDPIRTPDEENMRLPLHIAVCACPQDRSGAKIKHWLSSSEANSMTREMSVRRPSSQSLAGDVSSGMSATSSLATRQGIHRQQRVYNPRFGRSRSRDGMALFSTFPQQNSFGSSHGPDKNSFARSSSSASMMGGEESFLQHTMVRDVLALYPAGASVVDSRTGKLPIVLAVENGKSWETAVGPLLEAYPKPFAGDGDGGMALPDDGPESVGHRKALQAALLQSLVGPESFVRDEAIRTAGKLAKWGGVWGMADGLDDVVSEWIKRAENCDQRGKPKSPEGIIVGPGASASVDKVKIQTSLLRAVAEVLSNSRAGAVSDRIARQSLDIGREYLFSKDSNVREASARVLGAALDAAGDSDDASTVMGEVVLNIGNDESSVGSSLSVGIGRDEDSIVKHGKLLACTAIITVKHGSIIMSNQEISDAIIALIKRRAKDKNTVVRAAAYRAVGPVIGKSPSPTDPKVAMTTSTLALKELRSDILKGTRATEQVEVQLALARGLISVSSMCIFFMVVQSSRLFLLFLIVNQASKIHSSVFLCKAGMPIMDAALMLAMSSSTARPNVQKAFQIFLWVALQIRGNDDFIGSDDCSHSNRMSGGLEKYMELAEGDNGGIMMTFVTRTLAKMENIDENFLVL</sequence>
<feature type="region of interest" description="Disordered" evidence="4">
    <location>
        <begin position="543"/>
        <end position="628"/>
    </location>
</feature>
<organism evidence="5 6">
    <name type="scientific">Cyclotella atomus</name>
    <dbReference type="NCBI Taxonomy" id="382360"/>
    <lineage>
        <taxon>Eukaryota</taxon>
        <taxon>Sar</taxon>
        <taxon>Stramenopiles</taxon>
        <taxon>Ochrophyta</taxon>
        <taxon>Bacillariophyta</taxon>
        <taxon>Coscinodiscophyceae</taxon>
        <taxon>Thalassiosirophycidae</taxon>
        <taxon>Stephanodiscales</taxon>
        <taxon>Stephanodiscaceae</taxon>
        <taxon>Cyclotella</taxon>
    </lineage>
</organism>
<feature type="region of interest" description="Disordered" evidence="4">
    <location>
        <begin position="474"/>
        <end position="501"/>
    </location>
</feature>
<name>A0ABD3Q1Z8_9STRA</name>
<proteinExistence type="predicted"/>
<dbReference type="SUPFAM" id="SSF48371">
    <property type="entry name" value="ARM repeat"/>
    <property type="match status" value="1"/>
</dbReference>
<feature type="compositionally biased region" description="Polar residues" evidence="4">
    <location>
        <begin position="543"/>
        <end position="574"/>
    </location>
</feature>
<dbReference type="PANTHER" id="PTHR24153">
    <property type="entry name" value="ESPIN"/>
    <property type="match status" value="1"/>
</dbReference>
<reference evidence="5 6" key="1">
    <citation type="submission" date="2024-10" db="EMBL/GenBank/DDBJ databases">
        <title>Updated reference genomes for cyclostephanoid diatoms.</title>
        <authorList>
            <person name="Roberts W.R."/>
            <person name="Alverson A.J."/>
        </authorList>
    </citation>
    <scope>NUCLEOTIDE SEQUENCE [LARGE SCALE GENOMIC DNA]</scope>
    <source>
        <strain evidence="5 6">AJA010-31</strain>
    </source>
</reference>
<feature type="region of interest" description="Disordered" evidence="4">
    <location>
        <begin position="246"/>
        <end position="265"/>
    </location>
</feature>
<feature type="compositionally biased region" description="Low complexity" evidence="4">
    <location>
        <begin position="51"/>
        <end position="61"/>
    </location>
</feature>
<accession>A0ABD3Q1Z8</accession>
<comment type="caution">
    <text evidence="5">The sequence shown here is derived from an EMBL/GenBank/DDBJ whole genome shotgun (WGS) entry which is preliminary data.</text>
</comment>
<evidence type="ECO:0000313" key="5">
    <source>
        <dbReference type="EMBL" id="KAL3794238.1"/>
    </source>
</evidence>
<gene>
    <name evidence="5" type="ORF">ACHAWO_006482</name>
</gene>